<dbReference type="Proteomes" id="UP000887229">
    <property type="component" value="Unassembled WGS sequence"/>
</dbReference>
<feature type="compositionally biased region" description="Basic and acidic residues" evidence="1">
    <location>
        <begin position="264"/>
        <end position="274"/>
    </location>
</feature>
<feature type="region of interest" description="Disordered" evidence="1">
    <location>
        <begin position="1"/>
        <end position="342"/>
    </location>
</feature>
<feature type="compositionally biased region" description="Acidic residues" evidence="1">
    <location>
        <begin position="12"/>
        <end position="22"/>
    </location>
</feature>
<keyword evidence="3" id="KW-1185">Reference proteome</keyword>
<protein>
    <submittedName>
        <fullName evidence="2">Uncharacterized protein</fullName>
    </submittedName>
</protein>
<evidence type="ECO:0000256" key="1">
    <source>
        <dbReference type="SAM" id="MobiDB-lite"/>
    </source>
</evidence>
<sequence>MDDQFGGRTDDDLFYDDFEPVESETVIISEQPPVTPAPTRSPAPVPVSRPQKSPSKPVQGLSSSRFADSPEPPEQTISPVDAPAEPAEAAPPAASGPPSDAPTAPKKHQKGNGRNHKNHEYRAGSGANPRQKLTEDELSAKMQHMKLLNAEKERKFERASQDEKQHAESYARGMEEARKRRKEAEERRKRTEETQRKLNDEREKNRERKLKAMGAKEGGSWDEGKVEQLEEERRRGFKGANGGVRGTRRGGLGNSRFAEDDAPDVDRFLEERSRGRGRGRGGRGRGGRGGRDSPANERAPTKPQAVPTTEDFPALSTSSIKEPEKVTAAVSPAYEPGKGVAWDEEMEALDAEKKKY</sequence>
<dbReference type="EMBL" id="MU251247">
    <property type="protein sequence ID" value="KAG9256734.1"/>
    <property type="molecule type" value="Genomic_DNA"/>
</dbReference>
<dbReference type="RefSeq" id="XP_046120658.1">
    <property type="nucleotide sequence ID" value="XM_046260123.1"/>
</dbReference>
<accession>A0A9P7ZR13</accession>
<feature type="compositionally biased region" description="Low complexity" evidence="1">
    <location>
        <begin position="79"/>
        <end position="104"/>
    </location>
</feature>
<feature type="compositionally biased region" description="Pro residues" evidence="1">
    <location>
        <begin position="33"/>
        <end position="47"/>
    </location>
</feature>
<organism evidence="2 3">
    <name type="scientific">Emericellopsis atlantica</name>
    <dbReference type="NCBI Taxonomy" id="2614577"/>
    <lineage>
        <taxon>Eukaryota</taxon>
        <taxon>Fungi</taxon>
        <taxon>Dikarya</taxon>
        <taxon>Ascomycota</taxon>
        <taxon>Pezizomycotina</taxon>
        <taxon>Sordariomycetes</taxon>
        <taxon>Hypocreomycetidae</taxon>
        <taxon>Hypocreales</taxon>
        <taxon>Bionectriaceae</taxon>
        <taxon>Emericellopsis</taxon>
    </lineage>
</organism>
<proteinExistence type="predicted"/>
<name>A0A9P7ZR13_9HYPO</name>
<feature type="compositionally biased region" description="Basic and acidic residues" evidence="1">
    <location>
        <begin position="222"/>
        <end position="234"/>
    </location>
</feature>
<feature type="compositionally biased region" description="Basic residues" evidence="1">
    <location>
        <begin position="105"/>
        <end position="119"/>
    </location>
</feature>
<feature type="compositionally biased region" description="Basic and acidic residues" evidence="1">
    <location>
        <begin position="149"/>
        <end position="206"/>
    </location>
</feature>
<evidence type="ECO:0000313" key="2">
    <source>
        <dbReference type="EMBL" id="KAG9256734.1"/>
    </source>
</evidence>
<dbReference type="OrthoDB" id="2402960at2759"/>
<gene>
    <name evidence="2" type="ORF">F5Z01DRAFT_486129</name>
</gene>
<reference evidence="2" key="1">
    <citation type="journal article" date="2021" name="IMA Fungus">
        <title>Genomic characterization of three marine fungi, including Emericellopsis atlantica sp. nov. with signatures of a generalist lifestyle and marine biomass degradation.</title>
        <authorList>
            <person name="Hagestad O.C."/>
            <person name="Hou L."/>
            <person name="Andersen J.H."/>
            <person name="Hansen E.H."/>
            <person name="Altermark B."/>
            <person name="Li C."/>
            <person name="Kuhnert E."/>
            <person name="Cox R.J."/>
            <person name="Crous P.W."/>
            <person name="Spatafora J.W."/>
            <person name="Lail K."/>
            <person name="Amirebrahimi M."/>
            <person name="Lipzen A."/>
            <person name="Pangilinan J."/>
            <person name="Andreopoulos W."/>
            <person name="Hayes R.D."/>
            <person name="Ng V."/>
            <person name="Grigoriev I.V."/>
            <person name="Jackson S.A."/>
            <person name="Sutton T.D.S."/>
            <person name="Dobson A.D.W."/>
            <person name="Rama T."/>
        </authorList>
    </citation>
    <scope>NUCLEOTIDE SEQUENCE</scope>
    <source>
        <strain evidence="2">TS7</strain>
    </source>
</reference>
<dbReference type="GeneID" id="70291026"/>
<feature type="compositionally biased region" description="Gly residues" evidence="1">
    <location>
        <begin position="239"/>
        <end position="253"/>
    </location>
</feature>
<dbReference type="AlphaFoldDB" id="A0A9P7ZR13"/>
<feature type="compositionally biased region" description="Polar residues" evidence="1">
    <location>
        <begin position="50"/>
        <end position="66"/>
    </location>
</feature>
<comment type="caution">
    <text evidence="2">The sequence shown here is derived from an EMBL/GenBank/DDBJ whole genome shotgun (WGS) entry which is preliminary data.</text>
</comment>
<evidence type="ECO:0000313" key="3">
    <source>
        <dbReference type="Proteomes" id="UP000887229"/>
    </source>
</evidence>
<feature type="compositionally biased region" description="Basic residues" evidence="1">
    <location>
        <begin position="275"/>
        <end position="288"/>
    </location>
</feature>